<dbReference type="InterPro" id="IPR009000">
    <property type="entry name" value="Transl_B-barrel_sf"/>
</dbReference>
<dbReference type="PANTHER" id="PTHR11777">
    <property type="entry name" value="ALANYL-TRNA SYNTHETASE"/>
    <property type="match status" value="1"/>
</dbReference>
<dbReference type="Pfam" id="PF01411">
    <property type="entry name" value="tRNA-synt_2c"/>
    <property type="match status" value="1"/>
</dbReference>
<dbReference type="GO" id="GO:0002161">
    <property type="term" value="F:aminoacyl-tRNA deacylase activity"/>
    <property type="evidence" value="ECO:0007669"/>
    <property type="project" value="TreeGrafter"/>
</dbReference>
<dbReference type="PROSITE" id="PS50860">
    <property type="entry name" value="AA_TRNA_LIGASE_II_ALA"/>
    <property type="match status" value="1"/>
</dbReference>
<evidence type="ECO:0000256" key="9">
    <source>
        <dbReference type="ARBA" id="ARBA00022917"/>
    </source>
</evidence>
<feature type="binding site" evidence="13">
    <location>
        <position position="650"/>
    </location>
    <ligand>
        <name>Zn(2+)</name>
        <dbReference type="ChEBI" id="CHEBI:29105"/>
    </ligand>
</feature>
<proteinExistence type="inferred from homology"/>
<dbReference type="SUPFAM" id="SSF55186">
    <property type="entry name" value="ThrRS/AlaRS common domain"/>
    <property type="match status" value="1"/>
</dbReference>
<keyword evidence="9 13" id="KW-0648">Protein biosynthesis</keyword>
<feature type="domain" description="Alanyl-transfer RNA synthetases family profile" evidence="15">
    <location>
        <begin position="1"/>
        <end position="689"/>
    </location>
</feature>
<dbReference type="Pfam" id="PF07973">
    <property type="entry name" value="tRNA_SAD"/>
    <property type="match status" value="1"/>
</dbReference>
<dbReference type="Gene3D" id="3.10.310.40">
    <property type="match status" value="1"/>
</dbReference>
<comment type="subcellular location">
    <subcellularLocation>
        <location evidence="13">Cytoplasm</location>
    </subcellularLocation>
</comment>
<keyword evidence="10 13" id="KW-0030">Aminoacyl-tRNA synthetase</keyword>
<comment type="domain">
    <text evidence="13">Consists of three domains; the N-terminal catalytic domain, the editing domain and the C-terminal C-Ala domain. The editing domain removes incorrectly charged amino acids, while the C-Ala domain, along with tRNA(Ala), serves as a bridge to cooperatively bring together the editing and aminoacylation centers thus stimulating deacylation of misacylated tRNAs.</text>
</comment>
<dbReference type="GO" id="GO:0004813">
    <property type="term" value="F:alanine-tRNA ligase activity"/>
    <property type="evidence" value="ECO:0007669"/>
    <property type="project" value="UniProtKB-UniRule"/>
</dbReference>
<keyword evidence="13" id="KW-0963">Cytoplasm</keyword>
<evidence type="ECO:0000313" key="17">
    <source>
        <dbReference type="Proteomes" id="UP000231343"/>
    </source>
</evidence>
<evidence type="ECO:0000256" key="5">
    <source>
        <dbReference type="ARBA" id="ARBA00022741"/>
    </source>
</evidence>
<evidence type="ECO:0000256" key="12">
    <source>
        <dbReference type="ARBA" id="ARBA00048300"/>
    </source>
</evidence>
<dbReference type="PRINTS" id="PR00980">
    <property type="entry name" value="TRNASYNTHALA"/>
</dbReference>
<sequence>MNSTQIRKRFLDYFKAKGHEVLPGSSLIPADPTVLLTLAGMLQFKPIFLGTEIPKYKRATTVQKCVRMIDLENVGKTARHQTFFEMLGNFSFGDYFKKEAIAFVWEFLTKELKIPPAKLSVAVFEKDDEAYDLWREDQGLPAEKLFRLDEENNFWAAGPTGPCGPCSEIYYDLGPSVGCGRPSCQPGCDCDRFLEVWNLVFIQYDRSDNGELIPLKQRGIDTGMGLERIASVLQGVSSNFETDLFRPLIQEIKTLIKLPEPEESKLRIIADHIRAVTHLVADGVLPGNAGREYVLRRLIRRALRLGLVLGIKGPFLWRLAEKVILEMGDFYPNLKKKKEQILATIKAEETNFLQTLELGMQLFNQAILEHTGKKVLPGEVVFKLHDTYGFPFELAGEMAAEQGYSINEQEFKKEMEKQRERARLAGISSDKNKSKLVGLDLTRFGRTKFDGYEKTSEAAGVVAVLPKENLVILDQSPFYAESGGQVGDTGTIMLDQQHLKVIDTLLAPSGSIVHLLEQTGDLAPGAKVVAAIETERRKIIQGHHTATHLLHKALQEKVGAQVRQAGSYVGPDKLRFDFSCLAAVSQEQLAAVEARVNEKIKEKIKVEVLEKSYQEAVALGAMALFGEKYGDKVRVLKIGHYSLELCGGTHVKSTEEIGFFKIIHESALGSGTRRIEAVAGQPAIDYVMGLVNSWQAEILKTTSHYQALMTELGQAQKGGKLIVVEPAALLQAIKKYDLKSVNQYLDQLAATLANLKEGVAKAERELKNLKINQAASSAAGFVRELVEINGLKVLTKEFQDYSMQMLRSVSDTLQNQTGGCLVILVSLANSKVSFLITVGDNLIAKGLAAPKVAAVFTPFIKGRGGGKANKVEGGGQDSSRLAEAFQAVIDLVKANL</sequence>
<comment type="cofactor">
    <cofactor evidence="13">
        <name>Zn(2+)</name>
        <dbReference type="ChEBI" id="CHEBI:29105"/>
    </cofactor>
    <text evidence="13">Binds 1 zinc ion per subunit.</text>
</comment>
<evidence type="ECO:0000256" key="10">
    <source>
        <dbReference type="ARBA" id="ARBA00023146"/>
    </source>
</evidence>
<dbReference type="InterPro" id="IPR002318">
    <property type="entry name" value="Ala-tRNA-lgiase_IIc"/>
</dbReference>
<evidence type="ECO:0000256" key="14">
    <source>
        <dbReference type="SAM" id="Coils"/>
    </source>
</evidence>
<keyword evidence="2 13" id="KW-0820">tRNA-binding</keyword>
<dbReference type="InterPro" id="IPR050058">
    <property type="entry name" value="Ala-tRNA_ligase"/>
</dbReference>
<dbReference type="SUPFAM" id="SSF101353">
    <property type="entry name" value="Putative anticodon-binding domain of alanyl-tRNA synthetase (AlaRS)"/>
    <property type="match status" value="1"/>
</dbReference>
<comment type="function">
    <text evidence="11 13">Catalyzes the attachment of alanine to tRNA(Ala) in a two-step reaction: alanine is first activated by ATP to form Ala-AMP and then transferred to the acceptor end of tRNA(Ala). Also edits incorrectly charged Ser-tRNA(Ala) and Gly-tRNA(Ala) via its editing domain.</text>
</comment>
<dbReference type="FunFam" id="3.30.54.20:FF:000001">
    <property type="entry name" value="Alanine--tRNA ligase"/>
    <property type="match status" value="1"/>
</dbReference>
<organism evidence="16 17">
    <name type="scientific">Candidatus Saganbacteria bacterium CG08_land_8_20_14_0_20_45_16</name>
    <dbReference type="NCBI Taxonomy" id="2014293"/>
    <lineage>
        <taxon>Bacteria</taxon>
        <taxon>Bacillati</taxon>
        <taxon>Saganbacteria</taxon>
    </lineage>
</organism>
<comment type="caution">
    <text evidence="16">The sequence shown here is derived from an EMBL/GenBank/DDBJ whole genome shotgun (WGS) entry which is preliminary data.</text>
</comment>
<dbReference type="GO" id="GO:0005524">
    <property type="term" value="F:ATP binding"/>
    <property type="evidence" value="ECO:0007669"/>
    <property type="project" value="UniProtKB-UniRule"/>
</dbReference>
<feature type="coiled-coil region" evidence="14">
    <location>
        <begin position="745"/>
        <end position="779"/>
    </location>
</feature>
<evidence type="ECO:0000256" key="8">
    <source>
        <dbReference type="ARBA" id="ARBA00022884"/>
    </source>
</evidence>
<dbReference type="Proteomes" id="UP000231343">
    <property type="component" value="Unassembled WGS sequence"/>
</dbReference>
<dbReference type="InterPro" id="IPR012947">
    <property type="entry name" value="tRNA_SAD"/>
</dbReference>
<dbReference type="FunFam" id="3.30.930.10:FF:000004">
    <property type="entry name" value="Alanine--tRNA ligase"/>
    <property type="match status" value="1"/>
</dbReference>
<dbReference type="Gene3D" id="3.30.54.20">
    <property type="match status" value="1"/>
</dbReference>
<dbReference type="GO" id="GO:0005829">
    <property type="term" value="C:cytosol"/>
    <property type="evidence" value="ECO:0007669"/>
    <property type="project" value="TreeGrafter"/>
</dbReference>
<dbReference type="HAMAP" id="MF_00036_B">
    <property type="entry name" value="Ala_tRNA_synth_B"/>
    <property type="match status" value="1"/>
</dbReference>
<dbReference type="InterPro" id="IPR018162">
    <property type="entry name" value="Ala-tRNA-ligase_IIc_anticod-bd"/>
</dbReference>
<dbReference type="FunFam" id="3.30.980.10:FF:000004">
    <property type="entry name" value="Alanine--tRNA ligase, cytoplasmic"/>
    <property type="match status" value="1"/>
</dbReference>
<dbReference type="InterPro" id="IPR018164">
    <property type="entry name" value="Ala-tRNA-synth_IIc_N"/>
</dbReference>
<dbReference type="InterPro" id="IPR018163">
    <property type="entry name" value="Thr/Ala-tRNA-synth_IIc_edit"/>
</dbReference>
<gene>
    <name evidence="13" type="primary">alaS</name>
    <name evidence="16" type="ORF">COT42_05080</name>
</gene>
<evidence type="ECO:0000256" key="11">
    <source>
        <dbReference type="ARBA" id="ARBA00024779"/>
    </source>
</evidence>
<dbReference type="FunFam" id="3.10.310.40:FF:000001">
    <property type="entry name" value="Alanine--tRNA ligase"/>
    <property type="match status" value="1"/>
</dbReference>
<keyword evidence="6 13" id="KW-0862">Zinc</keyword>
<accession>A0A2H0XX84</accession>
<dbReference type="Gene3D" id="3.30.980.10">
    <property type="entry name" value="Threonyl-trna Synthetase, Chain A, domain 2"/>
    <property type="match status" value="1"/>
</dbReference>
<evidence type="ECO:0000256" key="1">
    <source>
        <dbReference type="ARBA" id="ARBA00008226"/>
    </source>
</evidence>
<feature type="binding site" evidence="13">
    <location>
        <position position="646"/>
    </location>
    <ligand>
        <name>Zn(2+)</name>
        <dbReference type="ChEBI" id="CHEBI:29105"/>
    </ligand>
</feature>
<comment type="similarity">
    <text evidence="1 13">Belongs to the class-II aminoacyl-tRNA synthetase family.</text>
</comment>
<evidence type="ECO:0000313" key="16">
    <source>
        <dbReference type="EMBL" id="PIS29532.1"/>
    </source>
</evidence>
<dbReference type="InterPro" id="IPR018165">
    <property type="entry name" value="Ala-tRNA-synth_IIc_core"/>
</dbReference>
<keyword evidence="8 13" id="KW-0694">RNA-binding</keyword>
<dbReference type="GO" id="GO:0000049">
    <property type="term" value="F:tRNA binding"/>
    <property type="evidence" value="ECO:0007669"/>
    <property type="project" value="UniProtKB-KW"/>
</dbReference>
<dbReference type="EMBL" id="PEYM01000080">
    <property type="protein sequence ID" value="PIS29532.1"/>
    <property type="molecule type" value="Genomic_DNA"/>
</dbReference>
<evidence type="ECO:0000259" key="15">
    <source>
        <dbReference type="PROSITE" id="PS50860"/>
    </source>
</evidence>
<dbReference type="Gene3D" id="2.40.30.130">
    <property type="match status" value="1"/>
</dbReference>
<evidence type="ECO:0000256" key="7">
    <source>
        <dbReference type="ARBA" id="ARBA00022840"/>
    </source>
</evidence>
<feature type="binding site" evidence="13">
    <location>
        <position position="544"/>
    </location>
    <ligand>
        <name>Zn(2+)</name>
        <dbReference type="ChEBI" id="CHEBI:29105"/>
    </ligand>
</feature>
<keyword evidence="4 13" id="KW-0479">Metal-binding</keyword>
<evidence type="ECO:0000256" key="13">
    <source>
        <dbReference type="HAMAP-Rule" id="MF_00036"/>
    </source>
</evidence>
<comment type="catalytic activity">
    <reaction evidence="12 13">
        <text>tRNA(Ala) + L-alanine + ATP = L-alanyl-tRNA(Ala) + AMP + diphosphate</text>
        <dbReference type="Rhea" id="RHEA:12540"/>
        <dbReference type="Rhea" id="RHEA-COMP:9657"/>
        <dbReference type="Rhea" id="RHEA-COMP:9923"/>
        <dbReference type="ChEBI" id="CHEBI:30616"/>
        <dbReference type="ChEBI" id="CHEBI:33019"/>
        <dbReference type="ChEBI" id="CHEBI:57972"/>
        <dbReference type="ChEBI" id="CHEBI:78442"/>
        <dbReference type="ChEBI" id="CHEBI:78497"/>
        <dbReference type="ChEBI" id="CHEBI:456215"/>
        <dbReference type="EC" id="6.1.1.7"/>
    </reaction>
</comment>
<dbReference type="InterPro" id="IPR045864">
    <property type="entry name" value="aa-tRNA-synth_II/BPL/LPL"/>
</dbReference>
<evidence type="ECO:0000256" key="4">
    <source>
        <dbReference type="ARBA" id="ARBA00022723"/>
    </source>
</evidence>
<evidence type="ECO:0000256" key="3">
    <source>
        <dbReference type="ARBA" id="ARBA00022598"/>
    </source>
</evidence>
<keyword evidence="5 13" id="KW-0547">Nucleotide-binding</keyword>
<dbReference type="NCBIfam" id="TIGR00344">
    <property type="entry name" value="alaS"/>
    <property type="match status" value="1"/>
</dbReference>
<dbReference type="GO" id="GO:0006419">
    <property type="term" value="P:alanyl-tRNA aminoacylation"/>
    <property type="evidence" value="ECO:0007669"/>
    <property type="project" value="UniProtKB-UniRule"/>
</dbReference>
<keyword evidence="7 13" id="KW-0067">ATP-binding</keyword>
<dbReference type="PANTHER" id="PTHR11777:SF9">
    <property type="entry name" value="ALANINE--TRNA LIGASE, CYTOPLASMIC"/>
    <property type="match status" value="1"/>
</dbReference>
<dbReference type="Gene3D" id="3.30.930.10">
    <property type="entry name" value="Bira Bifunctional Protein, Domain 2"/>
    <property type="match status" value="1"/>
</dbReference>
<feature type="binding site" evidence="13">
    <location>
        <position position="548"/>
    </location>
    <ligand>
        <name>Zn(2+)</name>
        <dbReference type="ChEBI" id="CHEBI:29105"/>
    </ligand>
</feature>
<dbReference type="EC" id="6.1.1.7" evidence="13"/>
<dbReference type="InterPro" id="IPR023033">
    <property type="entry name" value="Ala_tRNA_ligase_euk/bac"/>
</dbReference>
<evidence type="ECO:0000256" key="6">
    <source>
        <dbReference type="ARBA" id="ARBA00022833"/>
    </source>
</evidence>
<dbReference type="SUPFAM" id="SSF55681">
    <property type="entry name" value="Class II aaRS and biotin synthetases"/>
    <property type="match status" value="1"/>
</dbReference>
<dbReference type="AlphaFoldDB" id="A0A2H0XX84"/>
<protein>
    <recommendedName>
        <fullName evidence="13">Alanine--tRNA ligase</fullName>
        <ecNumber evidence="13">6.1.1.7</ecNumber>
    </recommendedName>
    <alternativeName>
        <fullName evidence="13">Alanyl-tRNA synthetase</fullName>
        <shortName evidence="13">AlaRS</shortName>
    </alternativeName>
</protein>
<keyword evidence="14" id="KW-0175">Coiled coil</keyword>
<evidence type="ECO:0000256" key="2">
    <source>
        <dbReference type="ARBA" id="ARBA00022555"/>
    </source>
</evidence>
<dbReference type="GO" id="GO:0008270">
    <property type="term" value="F:zinc ion binding"/>
    <property type="evidence" value="ECO:0007669"/>
    <property type="project" value="UniProtKB-UniRule"/>
</dbReference>
<name>A0A2H0XX84_UNCSA</name>
<reference evidence="16 17" key="1">
    <citation type="submission" date="2017-09" db="EMBL/GenBank/DDBJ databases">
        <title>Depth-based differentiation of microbial function through sediment-hosted aquifers and enrichment of novel symbionts in the deep terrestrial subsurface.</title>
        <authorList>
            <person name="Probst A.J."/>
            <person name="Ladd B."/>
            <person name="Jarett J.K."/>
            <person name="Geller-Mcgrath D.E."/>
            <person name="Sieber C.M."/>
            <person name="Emerson J.B."/>
            <person name="Anantharaman K."/>
            <person name="Thomas B.C."/>
            <person name="Malmstrom R."/>
            <person name="Stieglmeier M."/>
            <person name="Klingl A."/>
            <person name="Woyke T."/>
            <person name="Ryan C.M."/>
            <person name="Banfield J.F."/>
        </authorList>
    </citation>
    <scope>NUCLEOTIDE SEQUENCE [LARGE SCALE GENOMIC DNA]</scope>
    <source>
        <strain evidence="16">CG08_land_8_20_14_0_20_45_16</strain>
    </source>
</reference>
<dbReference type="CDD" id="cd00673">
    <property type="entry name" value="AlaRS_core"/>
    <property type="match status" value="1"/>
</dbReference>
<dbReference type="SMART" id="SM00863">
    <property type="entry name" value="tRNA_SAD"/>
    <property type="match status" value="1"/>
</dbReference>
<keyword evidence="3 13" id="KW-0436">Ligase</keyword>
<dbReference type="SUPFAM" id="SSF50447">
    <property type="entry name" value="Translation proteins"/>
    <property type="match status" value="1"/>
</dbReference>